<organism evidence="2 3">
    <name type="scientific">Saliniramus fredricksonii</name>
    <dbReference type="NCBI Taxonomy" id="1653334"/>
    <lineage>
        <taxon>Bacteria</taxon>
        <taxon>Pseudomonadati</taxon>
        <taxon>Pseudomonadota</taxon>
        <taxon>Alphaproteobacteria</taxon>
        <taxon>Hyphomicrobiales</taxon>
        <taxon>Salinarimonadaceae</taxon>
        <taxon>Saliniramus</taxon>
    </lineage>
</organism>
<dbReference type="EMBL" id="FMBM01000002">
    <property type="protein sequence ID" value="SCC81655.1"/>
    <property type="molecule type" value="Genomic_DNA"/>
</dbReference>
<dbReference type="InterPro" id="IPR056133">
    <property type="entry name" value="DUF7716"/>
</dbReference>
<evidence type="ECO:0000259" key="1">
    <source>
        <dbReference type="Pfam" id="PF24832"/>
    </source>
</evidence>
<keyword evidence="3" id="KW-1185">Reference proteome</keyword>
<protein>
    <recommendedName>
        <fullName evidence="1">DUF7716 domain-containing protein</fullName>
    </recommendedName>
</protein>
<dbReference type="RefSeq" id="WP_074445310.1">
    <property type="nucleotide sequence ID" value="NZ_FMBM01000002.1"/>
</dbReference>
<proteinExistence type="predicted"/>
<feature type="domain" description="DUF7716" evidence="1">
    <location>
        <begin position="2"/>
        <end position="102"/>
    </location>
</feature>
<evidence type="ECO:0000313" key="3">
    <source>
        <dbReference type="Proteomes" id="UP000182800"/>
    </source>
</evidence>
<sequence length="105" mass="12327">MNFQNIIERLDSFEWNDWVYLNVDRDINLDSECAVLNPDIAELSDDGFTPKIAKERNISEFLQISDIRSVIENISHQGVEIDNIKIVNACKFYFKYDAFLSFQKE</sequence>
<dbReference type="Pfam" id="PF24832">
    <property type="entry name" value="DUF7716"/>
    <property type="match status" value="1"/>
</dbReference>
<evidence type="ECO:0000313" key="2">
    <source>
        <dbReference type="EMBL" id="SCC81655.1"/>
    </source>
</evidence>
<gene>
    <name evidence="2" type="ORF">GA0071312_2612</name>
</gene>
<dbReference type="Proteomes" id="UP000182800">
    <property type="component" value="Unassembled WGS sequence"/>
</dbReference>
<accession>A0ABY0KB04</accession>
<name>A0ABY0KB04_9HYPH</name>
<comment type="caution">
    <text evidence="2">The sequence shown here is derived from an EMBL/GenBank/DDBJ whole genome shotgun (WGS) entry which is preliminary data.</text>
</comment>
<reference evidence="2 3" key="1">
    <citation type="submission" date="2016-08" db="EMBL/GenBank/DDBJ databases">
        <authorList>
            <person name="Varghese N."/>
            <person name="Submissions Spin"/>
        </authorList>
    </citation>
    <scope>NUCLEOTIDE SEQUENCE [LARGE SCALE GENOMIC DNA]</scope>
    <source>
        <strain evidence="2 3">HL-109</strain>
    </source>
</reference>